<organism evidence="1 2">
    <name type="scientific">Veillonella parvula</name>
    <name type="common">Staphylococcus parvulus</name>
    <dbReference type="NCBI Taxonomy" id="29466"/>
    <lineage>
        <taxon>Bacteria</taxon>
        <taxon>Bacillati</taxon>
        <taxon>Bacillota</taxon>
        <taxon>Negativicutes</taxon>
        <taxon>Veillonellales</taxon>
        <taxon>Veillonellaceae</taxon>
        <taxon>Veillonella</taxon>
    </lineage>
</organism>
<evidence type="ECO:0000313" key="1">
    <source>
        <dbReference type="EMBL" id="MBS4893737.1"/>
    </source>
</evidence>
<dbReference type="AlphaFoldDB" id="A0A942WSP8"/>
<name>A0A942WSP8_VEIPA</name>
<dbReference type="RefSeq" id="WP_278467944.1">
    <property type="nucleotide sequence ID" value="NZ_JAGZMU010000005.1"/>
</dbReference>
<proteinExistence type="predicted"/>
<sequence>MNYKIKHVINLGDLYSKHLNSLYVRKYIFKNNKLEQLSDEFTGYFPQLNIDDTRSELFKDTIVRKELMWFLDIMIETANNRAELLAEKISEDCKFEDKFNPMIKELSIVPEKEKFENTYFTIYTTIINTKN</sequence>
<dbReference type="Proteomes" id="UP000778864">
    <property type="component" value="Unassembled WGS sequence"/>
</dbReference>
<comment type="caution">
    <text evidence="1">The sequence shown here is derived from an EMBL/GenBank/DDBJ whole genome shotgun (WGS) entry which is preliminary data.</text>
</comment>
<protein>
    <submittedName>
        <fullName evidence="1">Uncharacterized protein</fullName>
    </submittedName>
</protein>
<dbReference type="EMBL" id="JAGZMU010000005">
    <property type="protein sequence ID" value="MBS4893737.1"/>
    <property type="molecule type" value="Genomic_DNA"/>
</dbReference>
<gene>
    <name evidence="1" type="ORF">KHZ90_08180</name>
</gene>
<accession>A0A942WSP8</accession>
<evidence type="ECO:0000313" key="2">
    <source>
        <dbReference type="Proteomes" id="UP000778864"/>
    </source>
</evidence>
<reference evidence="1" key="1">
    <citation type="submission" date="2021-02" db="EMBL/GenBank/DDBJ databases">
        <title>Infant gut strain persistence is associated with maternal origin, phylogeny, and functional potential including surface adhesion and iron acquisition.</title>
        <authorList>
            <person name="Lou Y.C."/>
        </authorList>
    </citation>
    <scope>NUCLEOTIDE SEQUENCE</scope>
    <source>
        <strain evidence="1">L3_108_031G1_dasL3_108_031G1_concoct_20</strain>
    </source>
</reference>